<proteinExistence type="predicted"/>
<reference evidence="3" key="1">
    <citation type="journal article" date="2019" name="Int. J. Syst. Evol. Microbiol.">
        <title>The Global Catalogue of Microorganisms (GCM) 10K type strain sequencing project: providing services to taxonomists for standard genome sequencing and annotation.</title>
        <authorList>
            <consortium name="The Broad Institute Genomics Platform"/>
            <consortium name="The Broad Institute Genome Sequencing Center for Infectious Disease"/>
            <person name="Wu L."/>
            <person name="Ma J."/>
        </authorList>
    </citation>
    <scope>NUCLEOTIDE SEQUENCE [LARGE SCALE GENOMIC DNA]</scope>
    <source>
        <strain evidence="3">CGMCC 4.7323</strain>
    </source>
</reference>
<feature type="region of interest" description="Disordered" evidence="1">
    <location>
        <begin position="1"/>
        <end position="80"/>
    </location>
</feature>
<keyword evidence="3" id="KW-1185">Reference proteome</keyword>
<protein>
    <recommendedName>
        <fullName evidence="4">Integrase</fullName>
    </recommendedName>
</protein>
<accession>A0ABQ2JVV5</accession>
<dbReference type="EMBL" id="BMND01000027">
    <property type="protein sequence ID" value="GGN56805.1"/>
    <property type="molecule type" value="Genomic_DNA"/>
</dbReference>
<evidence type="ECO:0000313" key="2">
    <source>
        <dbReference type="EMBL" id="GGN56805.1"/>
    </source>
</evidence>
<evidence type="ECO:0008006" key="4">
    <source>
        <dbReference type="Google" id="ProtNLM"/>
    </source>
</evidence>
<comment type="caution">
    <text evidence="2">The sequence shown here is derived from an EMBL/GenBank/DDBJ whole genome shotgun (WGS) entry which is preliminary data.</text>
</comment>
<name>A0ABQ2JVV5_9ACTN</name>
<dbReference type="Proteomes" id="UP000600080">
    <property type="component" value="Unassembled WGS sequence"/>
</dbReference>
<sequence>MGPAHTEAATAGSGPSLRPEQRTVRGAATSRTRLRKAQTSFRTWWERENVSDMRRSTEPSRPRRPRACPAAPPAHDATGR</sequence>
<gene>
    <name evidence="2" type="ORF">GCM10012285_51680</name>
</gene>
<organism evidence="2 3">
    <name type="scientific">Streptomyces kronopolitis</name>
    <dbReference type="NCBI Taxonomy" id="1612435"/>
    <lineage>
        <taxon>Bacteria</taxon>
        <taxon>Bacillati</taxon>
        <taxon>Actinomycetota</taxon>
        <taxon>Actinomycetes</taxon>
        <taxon>Kitasatosporales</taxon>
        <taxon>Streptomycetaceae</taxon>
        <taxon>Streptomyces</taxon>
    </lineage>
</organism>
<evidence type="ECO:0000313" key="3">
    <source>
        <dbReference type="Proteomes" id="UP000600080"/>
    </source>
</evidence>
<evidence type="ECO:0000256" key="1">
    <source>
        <dbReference type="SAM" id="MobiDB-lite"/>
    </source>
</evidence>
<feature type="compositionally biased region" description="Basic and acidic residues" evidence="1">
    <location>
        <begin position="44"/>
        <end position="61"/>
    </location>
</feature>